<accession>A0A212IZ01</accession>
<dbReference type="GO" id="GO:0004803">
    <property type="term" value="F:transposase activity"/>
    <property type="evidence" value="ECO:0007669"/>
    <property type="project" value="InterPro"/>
</dbReference>
<gene>
    <name evidence="3" type="ORF">KL86DYS2_10357</name>
</gene>
<dbReference type="Pfam" id="PF13340">
    <property type="entry name" value="DUF4096"/>
    <property type="match status" value="1"/>
</dbReference>
<evidence type="ECO:0000259" key="2">
    <source>
        <dbReference type="Pfam" id="PF13340"/>
    </source>
</evidence>
<dbReference type="PANTHER" id="PTHR30007">
    <property type="entry name" value="PHP DOMAIN PROTEIN"/>
    <property type="match status" value="1"/>
</dbReference>
<dbReference type="Pfam" id="PF01609">
    <property type="entry name" value="DDE_Tnp_1"/>
    <property type="match status" value="1"/>
</dbReference>
<dbReference type="EMBL" id="FLUL01000001">
    <property type="protein sequence ID" value="SBV92411.1"/>
    <property type="molecule type" value="Genomic_DNA"/>
</dbReference>
<dbReference type="GO" id="GO:0003677">
    <property type="term" value="F:DNA binding"/>
    <property type="evidence" value="ECO:0007669"/>
    <property type="project" value="InterPro"/>
</dbReference>
<feature type="domain" description="Transposase IS4-like" evidence="1">
    <location>
        <begin position="95"/>
        <end position="245"/>
    </location>
</feature>
<dbReference type="AlphaFoldDB" id="A0A212IZ01"/>
<protein>
    <submittedName>
        <fullName evidence="3">Uncharacterized protein</fullName>
    </submittedName>
</protein>
<reference evidence="3" key="1">
    <citation type="submission" date="2016-04" db="EMBL/GenBank/DDBJ databases">
        <authorList>
            <person name="Evans L.H."/>
            <person name="Alamgir A."/>
            <person name="Owens N."/>
            <person name="Weber N.D."/>
            <person name="Virtaneva K."/>
            <person name="Barbian K."/>
            <person name="Babar A."/>
            <person name="Rosenke K."/>
        </authorList>
    </citation>
    <scope>NUCLEOTIDE SEQUENCE</scope>
    <source>
        <strain evidence="3">86-2</strain>
    </source>
</reference>
<name>A0A212IZ01_9BACT</name>
<dbReference type="InterPro" id="IPR002559">
    <property type="entry name" value="Transposase_11"/>
</dbReference>
<sequence length="254" mass="30126">MNKTYPTDLTDTQWNTILAYIDDNRKRKHPLNEILNAIFYLLKTGCQWRMLPKDYPKWELVYYYYCKWRDEGTFEEIHESLRSFTRKKSGKLESPSLAIIDSQSSKTTRKGGTNRGIDGGKNVKGRKRHIIVDSMGLLLVVVAHAANHHDSKAAFKVIESLKYRFPRLVRIIADAGYRRELADNIQMSFGWILRIVMRKDSSKFEVLPKRWIVERTFAWFESYRRLSKDFEYHTYTQETMIQLAMIKIMLNRIK</sequence>
<organism evidence="3">
    <name type="scientific">uncultured Dysgonomonas sp</name>
    <dbReference type="NCBI Taxonomy" id="206096"/>
    <lineage>
        <taxon>Bacteria</taxon>
        <taxon>Pseudomonadati</taxon>
        <taxon>Bacteroidota</taxon>
        <taxon>Bacteroidia</taxon>
        <taxon>Bacteroidales</taxon>
        <taxon>Dysgonomonadaceae</taxon>
        <taxon>Dysgonomonas</taxon>
        <taxon>environmental samples</taxon>
    </lineage>
</organism>
<dbReference type="GO" id="GO:0006313">
    <property type="term" value="P:DNA transposition"/>
    <property type="evidence" value="ECO:0007669"/>
    <property type="project" value="InterPro"/>
</dbReference>
<proteinExistence type="predicted"/>
<dbReference type="NCBIfam" id="NF033580">
    <property type="entry name" value="transpos_IS5_3"/>
    <property type="match status" value="1"/>
</dbReference>
<dbReference type="PANTHER" id="PTHR30007:SF0">
    <property type="entry name" value="TRANSPOSASE"/>
    <property type="match status" value="1"/>
</dbReference>
<feature type="domain" description="Insertion element IS402-like" evidence="2">
    <location>
        <begin position="9"/>
        <end position="78"/>
    </location>
</feature>
<evidence type="ECO:0000259" key="1">
    <source>
        <dbReference type="Pfam" id="PF01609"/>
    </source>
</evidence>
<dbReference type="InterPro" id="IPR025161">
    <property type="entry name" value="IS402-like_dom"/>
</dbReference>
<evidence type="ECO:0000313" key="3">
    <source>
        <dbReference type="EMBL" id="SBV92411.1"/>
    </source>
</evidence>
<dbReference type="RefSeq" id="WP_296946521.1">
    <property type="nucleotide sequence ID" value="NZ_LT599021.1"/>
</dbReference>